<organism evidence="3 4">
    <name type="scientific">Pyxidicoccus parkwayensis</name>
    <dbReference type="NCBI Taxonomy" id="2813578"/>
    <lineage>
        <taxon>Bacteria</taxon>
        <taxon>Pseudomonadati</taxon>
        <taxon>Myxococcota</taxon>
        <taxon>Myxococcia</taxon>
        <taxon>Myxococcales</taxon>
        <taxon>Cystobacterineae</taxon>
        <taxon>Myxococcaceae</taxon>
        <taxon>Pyxidicoccus</taxon>
    </lineage>
</organism>
<comment type="similarity">
    <text evidence="2">Belongs to the ribose 5-phosphate isomerase family.</text>
</comment>
<dbReference type="PANTHER" id="PTHR43748:SF3">
    <property type="entry name" value="RIBOSE-5-PHOSPHATE ISOMERASE 3, CHLOROPLASTIC-RELATED"/>
    <property type="match status" value="1"/>
</dbReference>
<evidence type="ECO:0000256" key="1">
    <source>
        <dbReference type="ARBA" id="ARBA00023235"/>
    </source>
</evidence>
<dbReference type="Proteomes" id="UP000662747">
    <property type="component" value="Chromosome"/>
</dbReference>
<accession>A0ABX7P0Q8</accession>
<reference evidence="3 4" key="1">
    <citation type="submission" date="2021-02" db="EMBL/GenBank/DDBJ databases">
        <title>De Novo genome assembly of isolated myxobacteria.</title>
        <authorList>
            <person name="Stevens D.C."/>
        </authorList>
    </citation>
    <scope>NUCLEOTIDE SEQUENCE [LARGE SCALE GENOMIC DNA]</scope>
    <source>
        <strain evidence="4">SCPEA02</strain>
    </source>
</reference>
<feature type="active site" description="Proton acceptor" evidence="2">
    <location>
        <position position="115"/>
    </location>
</feature>
<dbReference type="HAMAP" id="MF_00170">
    <property type="entry name" value="Rib_5P_isom_A"/>
    <property type="match status" value="1"/>
</dbReference>
<keyword evidence="4" id="KW-1185">Reference proteome</keyword>
<dbReference type="RefSeq" id="WP_206725755.1">
    <property type="nucleotide sequence ID" value="NZ_CP071090.1"/>
</dbReference>
<sequence length="238" mass="25226">MSSHSDANDTARLKREAATWAVDAFFRSSMVVGLGTGSTAAFAVQRLAESRAQGRLVDVRAVPTSRETEALARGLGVPLTTLDEDPVVDVTVDGADEVAPDLSLIKGGGGALLREKIVAQASRRLVIIVDAGKLSPRLGTRWPLPVEVLPFGWRSQSLFLESLGASVAVRRDERGEPFLTDQGNLVLDCDFGPIDHPEELAARLGSRAGVVGHGLFLGLTTDLVVAGSNGVEHRTRPT</sequence>
<dbReference type="CDD" id="cd01398">
    <property type="entry name" value="RPI_A"/>
    <property type="match status" value="1"/>
</dbReference>
<gene>
    <name evidence="2 3" type="primary">rpiA</name>
    <name evidence="3" type="ORF">JY651_04245</name>
</gene>
<comment type="pathway">
    <text evidence="2">Carbohydrate degradation; pentose phosphate pathway; D-ribose 5-phosphate from D-ribulose 5-phosphate (non-oxidative stage): step 1/1.</text>
</comment>
<dbReference type="SUPFAM" id="SSF100950">
    <property type="entry name" value="NagB/RpiA/CoA transferase-like"/>
    <property type="match status" value="1"/>
</dbReference>
<dbReference type="Gene3D" id="3.40.50.1360">
    <property type="match status" value="1"/>
</dbReference>
<dbReference type="GO" id="GO:0004751">
    <property type="term" value="F:ribose-5-phosphate isomerase activity"/>
    <property type="evidence" value="ECO:0007669"/>
    <property type="project" value="UniProtKB-EC"/>
</dbReference>
<comment type="subunit">
    <text evidence="2">Homodimer.</text>
</comment>
<dbReference type="EMBL" id="CP071090">
    <property type="protein sequence ID" value="QSQ24189.1"/>
    <property type="molecule type" value="Genomic_DNA"/>
</dbReference>
<evidence type="ECO:0000313" key="4">
    <source>
        <dbReference type="Proteomes" id="UP000662747"/>
    </source>
</evidence>
<evidence type="ECO:0000256" key="2">
    <source>
        <dbReference type="HAMAP-Rule" id="MF_00170"/>
    </source>
</evidence>
<protein>
    <recommendedName>
        <fullName evidence="2">Ribose-5-phosphate isomerase A</fullName>
        <ecNumber evidence="2">5.3.1.6</ecNumber>
    </recommendedName>
    <alternativeName>
        <fullName evidence="2">Phosphoriboisomerase A</fullName>
        <shortName evidence="2">PRI</shortName>
    </alternativeName>
</protein>
<evidence type="ECO:0000313" key="3">
    <source>
        <dbReference type="EMBL" id="QSQ24189.1"/>
    </source>
</evidence>
<feature type="binding site" evidence="2">
    <location>
        <begin position="106"/>
        <end position="109"/>
    </location>
    <ligand>
        <name>substrate</name>
    </ligand>
</feature>
<feature type="binding site" evidence="2">
    <location>
        <position position="133"/>
    </location>
    <ligand>
        <name>substrate</name>
    </ligand>
</feature>
<dbReference type="EC" id="5.3.1.6" evidence="2"/>
<dbReference type="InterPro" id="IPR050262">
    <property type="entry name" value="Ribose-5P_isomerase"/>
</dbReference>
<dbReference type="InterPro" id="IPR037171">
    <property type="entry name" value="NagB/RpiA_transferase-like"/>
</dbReference>
<feature type="binding site" evidence="2">
    <location>
        <begin position="36"/>
        <end position="39"/>
    </location>
    <ligand>
        <name>substrate</name>
    </ligand>
</feature>
<dbReference type="NCBIfam" id="NF001924">
    <property type="entry name" value="PRK00702.1"/>
    <property type="match status" value="1"/>
</dbReference>
<dbReference type="InterPro" id="IPR020672">
    <property type="entry name" value="Ribose5P_isomerase_typA_subgr"/>
</dbReference>
<name>A0ABX7P0Q8_9BACT</name>
<dbReference type="InterPro" id="IPR004788">
    <property type="entry name" value="Ribose5P_isomerase_type_A"/>
</dbReference>
<dbReference type="SUPFAM" id="SSF75445">
    <property type="entry name" value="D-ribose-5-phosphate isomerase (RpiA), lid domain"/>
    <property type="match status" value="1"/>
</dbReference>
<comment type="catalytic activity">
    <reaction evidence="2">
        <text>aldehydo-D-ribose 5-phosphate = D-ribulose 5-phosphate</text>
        <dbReference type="Rhea" id="RHEA:14657"/>
        <dbReference type="ChEBI" id="CHEBI:58121"/>
        <dbReference type="ChEBI" id="CHEBI:58273"/>
        <dbReference type="EC" id="5.3.1.6"/>
    </reaction>
</comment>
<dbReference type="Pfam" id="PF06026">
    <property type="entry name" value="Rib_5-P_isom_A"/>
    <property type="match status" value="1"/>
</dbReference>
<comment type="function">
    <text evidence="2">Catalyzes the reversible conversion of ribose-5-phosphate to ribulose 5-phosphate.</text>
</comment>
<feature type="binding site" evidence="2">
    <location>
        <begin position="93"/>
        <end position="96"/>
    </location>
    <ligand>
        <name>substrate</name>
    </ligand>
</feature>
<dbReference type="Gene3D" id="3.30.70.260">
    <property type="match status" value="1"/>
</dbReference>
<dbReference type="NCBIfam" id="TIGR00021">
    <property type="entry name" value="rpiA"/>
    <property type="match status" value="1"/>
</dbReference>
<dbReference type="PANTHER" id="PTHR43748">
    <property type="entry name" value="RIBOSE-5-PHOSPHATE ISOMERASE 3, CHLOROPLASTIC-RELATED"/>
    <property type="match status" value="1"/>
</dbReference>
<keyword evidence="1 2" id="KW-0413">Isomerase</keyword>
<proteinExistence type="inferred from homology"/>